<dbReference type="PROSITE" id="PS01124">
    <property type="entry name" value="HTH_ARAC_FAMILY_2"/>
    <property type="match status" value="1"/>
</dbReference>
<name>A0A1G7GXZ2_9BACL</name>
<dbReference type="Proteomes" id="UP000198972">
    <property type="component" value="Unassembled WGS sequence"/>
</dbReference>
<dbReference type="InterPro" id="IPR050959">
    <property type="entry name" value="MarA-like"/>
</dbReference>
<evidence type="ECO:0000259" key="4">
    <source>
        <dbReference type="PROSITE" id="PS01124"/>
    </source>
</evidence>
<dbReference type="STRING" id="670482.SAMN04488542_103249"/>
<dbReference type="SMART" id="SM00342">
    <property type="entry name" value="HTH_ARAC"/>
    <property type="match status" value="1"/>
</dbReference>
<evidence type="ECO:0000256" key="2">
    <source>
        <dbReference type="ARBA" id="ARBA00023125"/>
    </source>
</evidence>
<evidence type="ECO:0000256" key="1">
    <source>
        <dbReference type="ARBA" id="ARBA00023015"/>
    </source>
</evidence>
<proteinExistence type="predicted"/>
<reference evidence="5 6" key="1">
    <citation type="submission" date="2016-10" db="EMBL/GenBank/DDBJ databases">
        <authorList>
            <person name="de Groot N.N."/>
        </authorList>
    </citation>
    <scope>NUCLEOTIDE SEQUENCE [LARGE SCALE GENOMIC DNA]</scope>
    <source>
        <strain evidence="5 6">DSM 28129</strain>
    </source>
</reference>
<protein>
    <submittedName>
        <fullName evidence="5">Transcriptional regulator, AraC family</fullName>
    </submittedName>
</protein>
<dbReference type="PANTHER" id="PTHR47504:SF5">
    <property type="entry name" value="RIGHT ORIGIN-BINDING PROTEIN"/>
    <property type="match status" value="1"/>
</dbReference>
<evidence type="ECO:0000313" key="5">
    <source>
        <dbReference type="EMBL" id="SDE93026.1"/>
    </source>
</evidence>
<organism evidence="5 6">
    <name type="scientific">Fontibacillus panacisegetis</name>
    <dbReference type="NCBI Taxonomy" id="670482"/>
    <lineage>
        <taxon>Bacteria</taxon>
        <taxon>Bacillati</taxon>
        <taxon>Bacillota</taxon>
        <taxon>Bacilli</taxon>
        <taxon>Bacillales</taxon>
        <taxon>Paenibacillaceae</taxon>
        <taxon>Fontibacillus</taxon>
    </lineage>
</organism>
<evidence type="ECO:0000313" key="6">
    <source>
        <dbReference type="Proteomes" id="UP000198972"/>
    </source>
</evidence>
<keyword evidence="6" id="KW-1185">Reference proteome</keyword>
<dbReference type="OrthoDB" id="9801123at2"/>
<dbReference type="SMART" id="SM00871">
    <property type="entry name" value="AraC_E_bind"/>
    <property type="match status" value="1"/>
</dbReference>
<dbReference type="AlphaFoldDB" id="A0A1G7GXZ2"/>
<dbReference type="PANTHER" id="PTHR47504">
    <property type="entry name" value="RIGHT ORIGIN-BINDING PROTEIN"/>
    <property type="match status" value="1"/>
</dbReference>
<dbReference type="Gene3D" id="1.10.10.60">
    <property type="entry name" value="Homeodomain-like"/>
    <property type="match status" value="2"/>
</dbReference>
<dbReference type="InterPro" id="IPR029441">
    <property type="entry name" value="Cass2"/>
</dbReference>
<keyword evidence="2" id="KW-0238">DNA-binding</keyword>
<dbReference type="InterPro" id="IPR009057">
    <property type="entry name" value="Homeodomain-like_sf"/>
</dbReference>
<dbReference type="Gene3D" id="3.20.80.10">
    <property type="entry name" value="Regulatory factor, effector binding domain"/>
    <property type="match status" value="1"/>
</dbReference>
<dbReference type="EMBL" id="FNBG01000003">
    <property type="protein sequence ID" value="SDE93026.1"/>
    <property type="molecule type" value="Genomic_DNA"/>
</dbReference>
<sequence>MEWLELLNKALDYVEDNLDGEIEYGKAAQLACCSTYHFQRMFSYIAGVPLSEYIRRRRLTHAAFDLQGGHKVMDVALRYGYDSPTAFNRAFQQVHGISPSAAQKEGTALKAYPRISFKITIQGAAEMEYRIVTKDSFRVVGAKALLEKDVEESLQVVPQLWQQIAQNGQMSQLISMMNQEPVGVLGVSACMDDLEKWEYYIAVASDGEVPDGMAEYRVPACTWAVFSGQGTNPHAIQDLQRRIITEWLPTSDYEYANAPDIEVYLDANPTNTKFEVWLPITKRN</sequence>
<dbReference type="PROSITE" id="PS00041">
    <property type="entry name" value="HTH_ARAC_FAMILY_1"/>
    <property type="match status" value="1"/>
</dbReference>
<dbReference type="Pfam" id="PF14526">
    <property type="entry name" value="Cass2"/>
    <property type="match status" value="1"/>
</dbReference>
<dbReference type="InterPro" id="IPR010499">
    <property type="entry name" value="AraC_E-bd"/>
</dbReference>
<gene>
    <name evidence="5" type="ORF">SAMN04488542_103249</name>
</gene>
<dbReference type="InterPro" id="IPR011256">
    <property type="entry name" value="Reg_factor_effector_dom_sf"/>
</dbReference>
<accession>A0A1G7GXZ2</accession>
<dbReference type="GO" id="GO:0003700">
    <property type="term" value="F:DNA-binding transcription factor activity"/>
    <property type="evidence" value="ECO:0007669"/>
    <property type="project" value="InterPro"/>
</dbReference>
<dbReference type="SUPFAM" id="SSF46689">
    <property type="entry name" value="Homeodomain-like"/>
    <property type="match status" value="2"/>
</dbReference>
<dbReference type="SUPFAM" id="SSF55136">
    <property type="entry name" value="Probable bacterial effector-binding domain"/>
    <property type="match status" value="1"/>
</dbReference>
<dbReference type="GO" id="GO:0043565">
    <property type="term" value="F:sequence-specific DNA binding"/>
    <property type="evidence" value="ECO:0007669"/>
    <property type="project" value="InterPro"/>
</dbReference>
<dbReference type="InterPro" id="IPR018062">
    <property type="entry name" value="HTH_AraC-typ_CS"/>
</dbReference>
<dbReference type="Pfam" id="PF12833">
    <property type="entry name" value="HTH_18"/>
    <property type="match status" value="1"/>
</dbReference>
<feature type="domain" description="HTH araC/xylS-type" evidence="4">
    <location>
        <begin position="8"/>
        <end position="105"/>
    </location>
</feature>
<dbReference type="RefSeq" id="WP_091227282.1">
    <property type="nucleotide sequence ID" value="NZ_FNBG01000003.1"/>
</dbReference>
<keyword evidence="3" id="KW-0804">Transcription</keyword>
<evidence type="ECO:0000256" key="3">
    <source>
        <dbReference type="ARBA" id="ARBA00023163"/>
    </source>
</evidence>
<dbReference type="InterPro" id="IPR018060">
    <property type="entry name" value="HTH_AraC"/>
</dbReference>
<keyword evidence="1" id="KW-0805">Transcription regulation</keyword>